<accession>M5CEU2</accession>
<evidence type="ECO:0000313" key="2">
    <source>
        <dbReference type="EMBL" id="CCO37809.1"/>
    </source>
</evidence>
<comment type="caution">
    <text evidence="2">The sequence shown here is derived from an EMBL/GenBank/DDBJ whole genome shotgun (WGS) entry which is preliminary data.</text>
</comment>
<dbReference type="Pfam" id="PF01764">
    <property type="entry name" value="Lipase_3"/>
    <property type="match status" value="1"/>
</dbReference>
<dbReference type="Proteomes" id="UP000012065">
    <property type="component" value="Unassembled WGS sequence"/>
</dbReference>
<protein>
    <submittedName>
        <fullName evidence="2">Lipase class 3</fullName>
    </submittedName>
</protein>
<dbReference type="HOGENOM" id="CLU_056350_1_0_1"/>
<name>M5CEU2_THACB</name>
<dbReference type="Gene3D" id="3.40.50.1820">
    <property type="entry name" value="alpha/beta hydrolase"/>
    <property type="match status" value="1"/>
</dbReference>
<evidence type="ECO:0000313" key="3">
    <source>
        <dbReference type="Proteomes" id="UP000012065"/>
    </source>
</evidence>
<dbReference type="InterPro" id="IPR029058">
    <property type="entry name" value="AB_hydrolase_fold"/>
</dbReference>
<dbReference type="GO" id="GO:0006629">
    <property type="term" value="P:lipid metabolic process"/>
    <property type="evidence" value="ECO:0007669"/>
    <property type="project" value="InterPro"/>
</dbReference>
<evidence type="ECO:0000259" key="1">
    <source>
        <dbReference type="Pfam" id="PF01764"/>
    </source>
</evidence>
<gene>
    <name evidence="2" type="ORF">BN14_11969</name>
</gene>
<dbReference type="EMBL" id="CAOJ01017650">
    <property type="protein sequence ID" value="CCO37809.1"/>
    <property type="molecule type" value="Genomic_DNA"/>
</dbReference>
<dbReference type="InterPro" id="IPR002921">
    <property type="entry name" value="Fungal_lipase-type"/>
</dbReference>
<feature type="domain" description="Fungal lipase-type" evidence="1">
    <location>
        <begin position="186"/>
        <end position="271"/>
    </location>
</feature>
<organism evidence="2 3">
    <name type="scientific">Thanatephorus cucumeris (strain AG1-IB / isolate 7/3/14)</name>
    <name type="common">Lettuce bottom rot fungus</name>
    <name type="synonym">Rhizoctonia solani</name>
    <dbReference type="NCBI Taxonomy" id="1108050"/>
    <lineage>
        <taxon>Eukaryota</taxon>
        <taxon>Fungi</taxon>
        <taxon>Dikarya</taxon>
        <taxon>Basidiomycota</taxon>
        <taxon>Agaricomycotina</taxon>
        <taxon>Agaricomycetes</taxon>
        <taxon>Cantharellales</taxon>
        <taxon>Ceratobasidiaceae</taxon>
        <taxon>Rhizoctonia</taxon>
        <taxon>Rhizoctonia solani AG-1</taxon>
    </lineage>
</organism>
<sequence>MSTPVYNAHQQVFSLSLISNIVREIKGTQDEIQSVIEKNLPDALRQLPGWEVAWGPVVWKHRYHRYNNTTGPDHVFFVARHPNLALSKGDEKETYVFAVAGSVTRYNWVVNNARVDTVVDFHEWLKQGITTPPRPVVSPDPDPKNVHCYISLGTALGVHRLCTVTPPSSAVKPGVELPSYWAGFPESPNTRVIITGHSLGAALASTLALGLLESRAFSKFSPSNILVYPTAGPAIGNLEFAKLFCNRFPKIPGPGYQVWNCMLVNLRDPVSQAWCTSAKVSPKQNLNNIPFLYGDPIPEIVLGVKMGRILANYSSIIYTPIQAVWFEGAPPASPPTTRKQFLDIVWEQHSEEFLKLLEVKSAQVQVLSGEKMGLQTMSTMEITCCEPVIAELLVQTETQQDEGDVSGDYEHVQALSGGLAD</sequence>
<dbReference type="AlphaFoldDB" id="M5CEU2"/>
<proteinExistence type="predicted"/>
<dbReference type="SUPFAM" id="SSF53474">
    <property type="entry name" value="alpha/beta-Hydrolases"/>
    <property type="match status" value="1"/>
</dbReference>
<reference evidence="2 3" key="1">
    <citation type="journal article" date="2013" name="J. Biotechnol.">
        <title>Establishment and interpretation of the genome sequence of the phytopathogenic fungus Rhizoctonia solani AG1-IB isolate 7/3/14.</title>
        <authorList>
            <person name="Wibberg D.W."/>
            <person name="Jelonek L.J."/>
            <person name="Rupp O.R."/>
            <person name="Hennig M.H."/>
            <person name="Eikmeyer F.E."/>
            <person name="Goesmann A.G."/>
            <person name="Hartmann A.H."/>
            <person name="Borriss R.B."/>
            <person name="Grosch R.G."/>
            <person name="Puehler A.P."/>
            <person name="Schlueter A.S."/>
        </authorList>
    </citation>
    <scope>NUCLEOTIDE SEQUENCE [LARGE SCALE GENOMIC DNA]</scope>
    <source>
        <strain evidence="3">AG1-IB / isolate 7/3/14</strain>
    </source>
</reference>